<feature type="domain" description="Peptidase A2" evidence="2">
    <location>
        <begin position="385"/>
        <end position="400"/>
    </location>
</feature>
<keyword evidence="3" id="KW-0413">Isomerase</keyword>
<dbReference type="Proteomes" id="UP000008909">
    <property type="component" value="Unassembled WGS sequence"/>
</dbReference>
<dbReference type="GO" id="GO:0016853">
    <property type="term" value="F:isomerase activity"/>
    <property type="evidence" value="ECO:0007669"/>
    <property type="project" value="UniProtKB-KW"/>
</dbReference>
<dbReference type="Pfam" id="PF03564">
    <property type="entry name" value="DUF1759"/>
    <property type="match status" value="1"/>
</dbReference>
<feature type="region of interest" description="Disordered" evidence="1">
    <location>
        <begin position="98"/>
        <end position="134"/>
    </location>
</feature>
<reference key="2">
    <citation type="submission" date="2011-10" db="EMBL/GenBank/DDBJ databases">
        <title>The genome and transcriptome sequence of Clonorchis sinensis provide insights into the carcinogenic liver fluke.</title>
        <authorList>
            <person name="Wang X."/>
            <person name="Huang Y."/>
            <person name="Chen W."/>
            <person name="Liu H."/>
            <person name="Guo L."/>
            <person name="Chen Y."/>
            <person name="Luo F."/>
            <person name="Zhou W."/>
            <person name="Sun J."/>
            <person name="Mao Q."/>
            <person name="Liang P."/>
            <person name="Zhou C."/>
            <person name="Tian Y."/>
            <person name="Men J."/>
            <person name="Lv X."/>
            <person name="Huang L."/>
            <person name="Zhou J."/>
            <person name="Hu Y."/>
            <person name="Li R."/>
            <person name="Zhang F."/>
            <person name="Lei H."/>
            <person name="Li X."/>
            <person name="Hu X."/>
            <person name="Liang C."/>
            <person name="Xu J."/>
            <person name="Wu Z."/>
            <person name="Yu X."/>
        </authorList>
    </citation>
    <scope>NUCLEOTIDE SEQUENCE</scope>
    <source>
        <strain>Henan</strain>
    </source>
</reference>
<organism evidence="3 4">
    <name type="scientific">Clonorchis sinensis</name>
    <name type="common">Chinese liver fluke</name>
    <dbReference type="NCBI Taxonomy" id="79923"/>
    <lineage>
        <taxon>Eukaryota</taxon>
        <taxon>Metazoa</taxon>
        <taxon>Spiralia</taxon>
        <taxon>Lophotrochozoa</taxon>
        <taxon>Platyhelminthes</taxon>
        <taxon>Trematoda</taxon>
        <taxon>Digenea</taxon>
        <taxon>Opisthorchiida</taxon>
        <taxon>Opisthorchiata</taxon>
        <taxon>Opisthorchiidae</taxon>
        <taxon>Clonorchis</taxon>
    </lineage>
</organism>
<evidence type="ECO:0000256" key="1">
    <source>
        <dbReference type="SAM" id="MobiDB-lite"/>
    </source>
</evidence>
<evidence type="ECO:0000313" key="4">
    <source>
        <dbReference type="Proteomes" id="UP000008909"/>
    </source>
</evidence>
<accession>G7Y792</accession>
<dbReference type="GO" id="GO:0006508">
    <property type="term" value="P:proteolysis"/>
    <property type="evidence" value="ECO:0007669"/>
    <property type="project" value="InterPro"/>
</dbReference>
<dbReference type="PANTHER" id="PTHR47331">
    <property type="entry name" value="PHD-TYPE DOMAIN-CONTAINING PROTEIN"/>
    <property type="match status" value="1"/>
</dbReference>
<keyword evidence="4" id="KW-1185">Reference proteome</keyword>
<evidence type="ECO:0000259" key="2">
    <source>
        <dbReference type="PROSITE" id="PS50175"/>
    </source>
</evidence>
<dbReference type="InterPro" id="IPR001995">
    <property type="entry name" value="Peptidase_A2_cat"/>
</dbReference>
<dbReference type="EMBL" id="DF142912">
    <property type="protein sequence ID" value="GAA48827.1"/>
    <property type="molecule type" value="Genomic_DNA"/>
</dbReference>
<reference evidence="3" key="1">
    <citation type="journal article" date="2011" name="Genome Biol.">
        <title>The draft genome of the carcinogenic human liver fluke Clonorchis sinensis.</title>
        <authorList>
            <person name="Wang X."/>
            <person name="Chen W."/>
            <person name="Huang Y."/>
            <person name="Sun J."/>
            <person name="Men J."/>
            <person name="Liu H."/>
            <person name="Luo F."/>
            <person name="Guo L."/>
            <person name="Lv X."/>
            <person name="Deng C."/>
            <person name="Zhou C."/>
            <person name="Fan Y."/>
            <person name="Li X."/>
            <person name="Huang L."/>
            <person name="Hu Y."/>
            <person name="Liang C."/>
            <person name="Hu X."/>
            <person name="Xu J."/>
            <person name="Yu X."/>
        </authorList>
    </citation>
    <scope>NUCLEOTIDE SEQUENCE [LARGE SCALE GENOMIC DNA]</scope>
    <source>
        <strain evidence="3">Henan</strain>
    </source>
</reference>
<dbReference type="PROSITE" id="PS50175">
    <property type="entry name" value="ASP_PROT_RETROV"/>
    <property type="match status" value="1"/>
</dbReference>
<evidence type="ECO:0000313" key="3">
    <source>
        <dbReference type="EMBL" id="GAA48827.1"/>
    </source>
</evidence>
<dbReference type="Pfam" id="PF13650">
    <property type="entry name" value="Asp_protease_2"/>
    <property type="match status" value="1"/>
</dbReference>
<dbReference type="GO" id="GO:0004190">
    <property type="term" value="F:aspartic-type endopeptidase activity"/>
    <property type="evidence" value="ECO:0007669"/>
    <property type="project" value="InterPro"/>
</dbReference>
<proteinExistence type="predicted"/>
<protein>
    <submittedName>
        <fullName evidence="3">Protein disulfide-isomerase</fullName>
    </submittedName>
</protein>
<name>G7Y792_CLOSI</name>
<sequence length="515" mass="57051">MVAGLKFMYYETRLAALGLFPLKYRCLRGDLILTHTLVEQGLANRFFTADPANTRRGHDYFPPTPERELLIDLKDRAVWLKREMAKVLREMANLQVSATATERKPRDSGGTSSYPVDQEGAATSDCPVTPPKNPRTASSSYQCLLELLNLYMITPQREVQKFDGNPPNYWKFLRGFTSGVAQYVTDPANCLAFLIDACEGEARETIDHNTVFEPEHGYQDACKMLGRRFGNPSVIARQHSASVTTWPPVRENDASSLLKLAGTVKACCGEMHYLDQCAQLVRLDAYSRATFVCSAVRCEHCPKPRHKAKQCRSRRCCGLNGREGLHHPLLYPPTQPSAKSARPTCQEECRSDLTVNCASGSSGRTTVALGVLPVTLRGPRGVCRVNALLDSGSDSTMLKEDVALNLGLSELPTNISVATLNGQNEVSTTRDGVPVTAPVLGWRRCKKWRLIDVSGVHAVSFFPDCLIEQLEVGETLQRHLGILFNSVKQPVSDVCILEQLDTGYKMRNLVTETDE</sequence>
<gene>
    <name evidence="3" type="ORF">CLF_102083</name>
</gene>
<dbReference type="AlphaFoldDB" id="G7Y792"/>
<dbReference type="InterPro" id="IPR005312">
    <property type="entry name" value="DUF1759"/>
</dbReference>